<keyword evidence="5 14" id="KW-0808">Transferase</keyword>
<dbReference type="OrthoDB" id="9803667at2"/>
<evidence type="ECO:0000256" key="14">
    <source>
        <dbReference type="PIRNR" id="PIRNR004491"/>
    </source>
</evidence>
<dbReference type="SUPFAM" id="SSF52374">
    <property type="entry name" value="Nucleotidylyl transferase"/>
    <property type="match status" value="1"/>
</dbReference>
<evidence type="ECO:0000313" key="17">
    <source>
        <dbReference type="Proteomes" id="UP000095256"/>
    </source>
</evidence>
<keyword evidence="9 14" id="KW-0274">FAD</keyword>
<evidence type="ECO:0000256" key="2">
    <source>
        <dbReference type="ARBA" id="ARBA00005201"/>
    </source>
</evidence>
<reference evidence="16 17" key="1">
    <citation type="submission" date="2016-09" db="EMBL/GenBank/DDBJ databases">
        <authorList>
            <person name="Capua I."/>
            <person name="De Benedictis P."/>
            <person name="Joannis T."/>
            <person name="Lombin L.H."/>
            <person name="Cattoli G."/>
        </authorList>
    </citation>
    <scope>NUCLEOTIDE SEQUENCE [LARGE SCALE GENOMIC DNA]</scope>
    <source>
        <strain evidence="16 17">LMG 25899</strain>
    </source>
</reference>
<dbReference type="AlphaFoldDB" id="A0A1E5KWF3"/>
<dbReference type="SUPFAM" id="SSF82114">
    <property type="entry name" value="Riboflavin kinase-like"/>
    <property type="match status" value="1"/>
</dbReference>
<dbReference type="Pfam" id="PF01687">
    <property type="entry name" value="Flavokinase"/>
    <property type="match status" value="1"/>
</dbReference>
<evidence type="ECO:0000259" key="15">
    <source>
        <dbReference type="SMART" id="SM00904"/>
    </source>
</evidence>
<dbReference type="SMART" id="SM00904">
    <property type="entry name" value="Flavokinase"/>
    <property type="match status" value="1"/>
</dbReference>
<evidence type="ECO:0000256" key="6">
    <source>
        <dbReference type="ARBA" id="ARBA00022695"/>
    </source>
</evidence>
<organism evidence="16 17">
    <name type="scientific">Enterococcus rivorum</name>
    <dbReference type="NCBI Taxonomy" id="762845"/>
    <lineage>
        <taxon>Bacteria</taxon>
        <taxon>Bacillati</taxon>
        <taxon>Bacillota</taxon>
        <taxon>Bacilli</taxon>
        <taxon>Lactobacillales</taxon>
        <taxon>Enterococcaceae</taxon>
        <taxon>Enterococcus</taxon>
    </lineage>
</organism>
<dbReference type="STRING" id="762845.BCR26_14060"/>
<dbReference type="NCBIfam" id="TIGR00125">
    <property type="entry name" value="cyt_tran_rel"/>
    <property type="match status" value="1"/>
</dbReference>
<dbReference type="FunFam" id="3.40.50.620:FF:000021">
    <property type="entry name" value="Riboflavin biosynthesis protein"/>
    <property type="match status" value="1"/>
</dbReference>
<dbReference type="Pfam" id="PF06574">
    <property type="entry name" value="FAD_syn"/>
    <property type="match status" value="1"/>
</dbReference>
<dbReference type="InterPro" id="IPR023465">
    <property type="entry name" value="Riboflavin_kinase_dom_sf"/>
</dbReference>
<keyword evidence="3 14" id="KW-0285">Flavoprotein</keyword>
<dbReference type="GO" id="GO:0006747">
    <property type="term" value="P:FAD biosynthetic process"/>
    <property type="evidence" value="ECO:0007669"/>
    <property type="project" value="UniProtKB-UniRule"/>
</dbReference>
<dbReference type="GO" id="GO:0009398">
    <property type="term" value="P:FMN biosynthetic process"/>
    <property type="evidence" value="ECO:0007669"/>
    <property type="project" value="UniProtKB-UniRule"/>
</dbReference>
<keyword evidence="17" id="KW-1185">Reference proteome</keyword>
<evidence type="ECO:0000256" key="8">
    <source>
        <dbReference type="ARBA" id="ARBA00022777"/>
    </source>
</evidence>
<dbReference type="GO" id="GO:0005524">
    <property type="term" value="F:ATP binding"/>
    <property type="evidence" value="ECO:0007669"/>
    <property type="project" value="UniProtKB-UniRule"/>
</dbReference>
<dbReference type="NCBIfam" id="TIGR00083">
    <property type="entry name" value="ribF"/>
    <property type="match status" value="1"/>
</dbReference>
<keyword evidence="4 14" id="KW-0288">FMN</keyword>
<dbReference type="EMBL" id="MIEK01000026">
    <property type="protein sequence ID" value="OEH82192.1"/>
    <property type="molecule type" value="Genomic_DNA"/>
</dbReference>
<protein>
    <recommendedName>
        <fullName evidence="14">Riboflavin biosynthesis protein</fullName>
    </recommendedName>
    <domain>
        <recommendedName>
            <fullName evidence="14">Riboflavin kinase</fullName>
            <ecNumber evidence="14">2.7.1.26</ecNumber>
        </recommendedName>
        <alternativeName>
            <fullName evidence="14">Flavokinase</fullName>
        </alternativeName>
    </domain>
    <domain>
        <recommendedName>
            <fullName evidence="14">FMN adenylyltransferase</fullName>
            <ecNumber evidence="14">2.7.7.2</ecNumber>
        </recommendedName>
        <alternativeName>
            <fullName evidence="14">FAD pyrophosphorylase</fullName>
        </alternativeName>
        <alternativeName>
            <fullName evidence="14">FAD synthase</fullName>
        </alternativeName>
    </domain>
</protein>
<dbReference type="GO" id="GO:0009231">
    <property type="term" value="P:riboflavin biosynthetic process"/>
    <property type="evidence" value="ECO:0007669"/>
    <property type="project" value="InterPro"/>
</dbReference>
<sequence length="315" mass="35556">MQIIPIHHPYDPKMIPVDEIVMVLGFFDGVHKGHQKVIETGRKIAKERNLKLAVMTFNQHPSIVFQKVLPENMKYLNSLPQKEQLMESLGVDILYVIEFTSAFARLAPQEFVDQYIVGLHGKVAVSGFDYTYGPKEIAGVEQLPTYAKNRFEVVTVSKEESDGEKISSTRIREMMEAGNMEEVTNLLGYVYEIEGTVVHGDARGRQLGFPTANIKIKSTVRLPRIGVYAVEILVGDKWLVGMGSIGHNDTFGAGRGLTVEVYILDFHQDIYGEQVSVRWNHYLRDQITFDGAEKLILQLKQDEADTAAYFSERGE</sequence>
<evidence type="ECO:0000256" key="5">
    <source>
        <dbReference type="ARBA" id="ARBA00022679"/>
    </source>
</evidence>
<evidence type="ECO:0000313" key="16">
    <source>
        <dbReference type="EMBL" id="OEH82192.1"/>
    </source>
</evidence>
<comment type="pathway">
    <text evidence="1 14">Cofactor biosynthesis; FAD biosynthesis; FAD from FMN: step 1/1.</text>
</comment>
<dbReference type="CDD" id="cd02064">
    <property type="entry name" value="FAD_synthetase_N"/>
    <property type="match status" value="1"/>
</dbReference>
<dbReference type="Proteomes" id="UP000095256">
    <property type="component" value="Unassembled WGS sequence"/>
</dbReference>
<dbReference type="InterPro" id="IPR004821">
    <property type="entry name" value="Cyt_trans-like"/>
</dbReference>
<proteinExistence type="inferred from homology"/>
<dbReference type="InterPro" id="IPR015864">
    <property type="entry name" value="FAD_synthase"/>
</dbReference>
<accession>A0A1E5KWF3</accession>
<comment type="similarity">
    <text evidence="14">Belongs to the ribF family.</text>
</comment>
<keyword evidence="7 14" id="KW-0547">Nucleotide-binding</keyword>
<evidence type="ECO:0000256" key="10">
    <source>
        <dbReference type="ARBA" id="ARBA00022840"/>
    </source>
</evidence>
<comment type="pathway">
    <text evidence="2 14">Cofactor biosynthesis; FMN biosynthesis; FMN from riboflavin (ATP route): step 1/1.</text>
</comment>
<dbReference type="Gene3D" id="2.40.30.30">
    <property type="entry name" value="Riboflavin kinase-like"/>
    <property type="match status" value="1"/>
</dbReference>
<evidence type="ECO:0000256" key="9">
    <source>
        <dbReference type="ARBA" id="ARBA00022827"/>
    </source>
</evidence>
<dbReference type="PIRSF" id="PIRSF004491">
    <property type="entry name" value="FAD_Synth"/>
    <property type="match status" value="1"/>
</dbReference>
<evidence type="ECO:0000256" key="1">
    <source>
        <dbReference type="ARBA" id="ARBA00004726"/>
    </source>
</evidence>
<evidence type="ECO:0000256" key="13">
    <source>
        <dbReference type="ARBA" id="ARBA00049494"/>
    </source>
</evidence>
<keyword evidence="10 14" id="KW-0067">ATP-binding</keyword>
<dbReference type="Gene3D" id="3.40.50.620">
    <property type="entry name" value="HUPs"/>
    <property type="match status" value="1"/>
</dbReference>
<dbReference type="InterPro" id="IPR023468">
    <property type="entry name" value="Riboflavin_kinase"/>
</dbReference>
<dbReference type="GO" id="GO:0008531">
    <property type="term" value="F:riboflavin kinase activity"/>
    <property type="evidence" value="ECO:0007669"/>
    <property type="project" value="UniProtKB-UniRule"/>
</dbReference>
<dbReference type="GO" id="GO:0003919">
    <property type="term" value="F:FMN adenylyltransferase activity"/>
    <property type="evidence" value="ECO:0007669"/>
    <property type="project" value="UniProtKB-UniRule"/>
</dbReference>
<dbReference type="PANTHER" id="PTHR22749">
    <property type="entry name" value="RIBOFLAVIN KINASE/FMN ADENYLYLTRANSFERASE"/>
    <property type="match status" value="1"/>
</dbReference>
<dbReference type="EC" id="2.7.7.2" evidence="14"/>
<evidence type="ECO:0000256" key="3">
    <source>
        <dbReference type="ARBA" id="ARBA00022630"/>
    </source>
</evidence>
<comment type="caution">
    <text evidence="16">The sequence shown here is derived from an EMBL/GenBank/DDBJ whole genome shotgun (WGS) entry which is preliminary data.</text>
</comment>
<evidence type="ECO:0000256" key="12">
    <source>
        <dbReference type="ARBA" id="ARBA00047880"/>
    </source>
</evidence>
<dbReference type="UniPathway" id="UPA00277">
    <property type="reaction ID" value="UER00407"/>
</dbReference>
<dbReference type="UniPathway" id="UPA00276">
    <property type="reaction ID" value="UER00406"/>
</dbReference>
<dbReference type="RefSeq" id="WP_069698843.1">
    <property type="nucleotide sequence ID" value="NZ_JAGGMA010000014.1"/>
</dbReference>
<comment type="catalytic activity">
    <reaction evidence="12 14">
        <text>riboflavin + ATP = FMN + ADP + H(+)</text>
        <dbReference type="Rhea" id="RHEA:14357"/>
        <dbReference type="ChEBI" id="CHEBI:15378"/>
        <dbReference type="ChEBI" id="CHEBI:30616"/>
        <dbReference type="ChEBI" id="CHEBI:57986"/>
        <dbReference type="ChEBI" id="CHEBI:58210"/>
        <dbReference type="ChEBI" id="CHEBI:456216"/>
        <dbReference type="EC" id="2.7.1.26"/>
    </reaction>
</comment>
<dbReference type="InterPro" id="IPR015865">
    <property type="entry name" value="Riboflavin_kinase_bac/euk"/>
</dbReference>
<feature type="domain" description="Riboflavin kinase" evidence="15">
    <location>
        <begin position="186"/>
        <end position="311"/>
    </location>
</feature>
<gene>
    <name evidence="16" type="ORF">BCR26_14060</name>
</gene>
<name>A0A1E5KWF3_9ENTE</name>
<dbReference type="InterPro" id="IPR002606">
    <property type="entry name" value="Riboflavin_kinase_bac"/>
</dbReference>
<keyword evidence="11" id="KW-0511">Multifunctional enzyme</keyword>
<dbReference type="PANTHER" id="PTHR22749:SF6">
    <property type="entry name" value="RIBOFLAVIN KINASE"/>
    <property type="match status" value="1"/>
</dbReference>
<keyword evidence="8 14" id="KW-0418">Kinase</keyword>
<dbReference type="EC" id="2.7.1.26" evidence="14"/>
<evidence type="ECO:0000256" key="4">
    <source>
        <dbReference type="ARBA" id="ARBA00022643"/>
    </source>
</evidence>
<keyword evidence="6 14" id="KW-0548">Nucleotidyltransferase</keyword>
<evidence type="ECO:0000256" key="7">
    <source>
        <dbReference type="ARBA" id="ARBA00022741"/>
    </source>
</evidence>
<dbReference type="InterPro" id="IPR014729">
    <property type="entry name" value="Rossmann-like_a/b/a_fold"/>
</dbReference>
<evidence type="ECO:0000256" key="11">
    <source>
        <dbReference type="ARBA" id="ARBA00023268"/>
    </source>
</evidence>
<comment type="catalytic activity">
    <reaction evidence="13 14">
        <text>FMN + ATP + H(+) = FAD + diphosphate</text>
        <dbReference type="Rhea" id="RHEA:17237"/>
        <dbReference type="ChEBI" id="CHEBI:15378"/>
        <dbReference type="ChEBI" id="CHEBI:30616"/>
        <dbReference type="ChEBI" id="CHEBI:33019"/>
        <dbReference type="ChEBI" id="CHEBI:57692"/>
        <dbReference type="ChEBI" id="CHEBI:58210"/>
        <dbReference type="EC" id="2.7.7.2"/>
    </reaction>
</comment>